<protein>
    <submittedName>
        <fullName evidence="1">Uncharacterized protein</fullName>
    </submittedName>
</protein>
<dbReference type="EMBL" id="PDCK01000039">
    <property type="protein sequence ID" value="PRQ60501.1"/>
    <property type="molecule type" value="Genomic_DNA"/>
</dbReference>
<sequence length="59" mass="6277">MKVGMRISASHQPCCGRRVVARKKRAAGDGFVTGAGLESEKDQVRAATMLSLGSDDRVD</sequence>
<dbReference type="AlphaFoldDB" id="A0A2P6SPA0"/>
<evidence type="ECO:0000313" key="2">
    <source>
        <dbReference type="Proteomes" id="UP000238479"/>
    </source>
</evidence>
<keyword evidence="2" id="KW-1185">Reference proteome</keyword>
<evidence type="ECO:0000313" key="1">
    <source>
        <dbReference type="EMBL" id="PRQ60501.1"/>
    </source>
</evidence>
<name>A0A2P6SPA0_ROSCH</name>
<dbReference type="Gramene" id="PRQ60501">
    <property type="protein sequence ID" value="PRQ60501"/>
    <property type="gene ID" value="RchiOBHm_Chr1g0381951"/>
</dbReference>
<accession>A0A2P6SPA0</accession>
<reference evidence="1 2" key="1">
    <citation type="journal article" date="2018" name="Nat. Genet.">
        <title>The Rosa genome provides new insights in the design of modern roses.</title>
        <authorList>
            <person name="Bendahmane M."/>
        </authorList>
    </citation>
    <scope>NUCLEOTIDE SEQUENCE [LARGE SCALE GENOMIC DNA]</scope>
    <source>
        <strain evidence="2">cv. Old Blush</strain>
    </source>
</reference>
<comment type="caution">
    <text evidence="1">The sequence shown here is derived from an EMBL/GenBank/DDBJ whole genome shotgun (WGS) entry which is preliminary data.</text>
</comment>
<gene>
    <name evidence="1" type="ORF">RchiOBHm_Chr1g0381951</name>
</gene>
<proteinExistence type="predicted"/>
<organism evidence="1 2">
    <name type="scientific">Rosa chinensis</name>
    <name type="common">China rose</name>
    <dbReference type="NCBI Taxonomy" id="74649"/>
    <lineage>
        <taxon>Eukaryota</taxon>
        <taxon>Viridiplantae</taxon>
        <taxon>Streptophyta</taxon>
        <taxon>Embryophyta</taxon>
        <taxon>Tracheophyta</taxon>
        <taxon>Spermatophyta</taxon>
        <taxon>Magnoliopsida</taxon>
        <taxon>eudicotyledons</taxon>
        <taxon>Gunneridae</taxon>
        <taxon>Pentapetalae</taxon>
        <taxon>rosids</taxon>
        <taxon>fabids</taxon>
        <taxon>Rosales</taxon>
        <taxon>Rosaceae</taxon>
        <taxon>Rosoideae</taxon>
        <taxon>Rosoideae incertae sedis</taxon>
        <taxon>Rosa</taxon>
    </lineage>
</organism>
<dbReference type="Proteomes" id="UP000238479">
    <property type="component" value="Chromosome 1"/>
</dbReference>